<protein>
    <submittedName>
        <fullName evidence="2">Lmo0937 family membrane protein</fullName>
    </submittedName>
</protein>
<keyword evidence="3" id="KW-1185">Reference proteome</keyword>
<accession>A0ABS3YXK0</accession>
<dbReference type="Proteomes" id="UP000677244">
    <property type="component" value="Unassembled WGS sequence"/>
</dbReference>
<evidence type="ECO:0000313" key="3">
    <source>
        <dbReference type="Proteomes" id="UP000677244"/>
    </source>
</evidence>
<dbReference type="Pfam" id="PF18919">
    <property type="entry name" value="DUF5670"/>
    <property type="match status" value="1"/>
</dbReference>
<dbReference type="InterPro" id="IPR043727">
    <property type="entry name" value="Lmo0937-like"/>
</dbReference>
<evidence type="ECO:0000313" key="2">
    <source>
        <dbReference type="EMBL" id="MBO9201881.1"/>
    </source>
</evidence>
<keyword evidence="1" id="KW-0812">Transmembrane</keyword>
<organism evidence="2 3">
    <name type="scientific">Niastella soli</name>
    <dbReference type="NCBI Taxonomy" id="2821487"/>
    <lineage>
        <taxon>Bacteria</taxon>
        <taxon>Pseudomonadati</taxon>
        <taxon>Bacteroidota</taxon>
        <taxon>Chitinophagia</taxon>
        <taxon>Chitinophagales</taxon>
        <taxon>Chitinophagaceae</taxon>
        <taxon>Niastella</taxon>
    </lineage>
</organism>
<name>A0ABS3YXK0_9BACT</name>
<feature type="transmembrane region" description="Helical" evidence="1">
    <location>
        <begin position="29"/>
        <end position="45"/>
    </location>
</feature>
<feature type="transmembrane region" description="Helical" evidence="1">
    <location>
        <begin position="5"/>
        <end position="23"/>
    </location>
</feature>
<dbReference type="EMBL" id="JAGHKO010000004">
    <property type="protein sequence ID" value="MBO9201881.1"/>
    <property type="molecule type" value="Genomic_DNA"/>
</dbReference>
<keyword evidence="1" id="KW-1133">Transmembrane helix</keyword>
<evidence type="ECO:0000256" key="1">
    <source>
        <dbReference type="SAM" id="Phobius"/>
    </source>
</evidence>
<dbReference type="RefSeq" id="WP_209139938.1">
    <property type="nucleotide sequence ID" value="NZ_JAGHKO010000004.1"/>
</dbReference>
<proteinExistence type="predicted"/>
<reference evidence="2 3" key="1">
    <citation type="submission" date="2021-03" db="EMBL/GenBank/DDBJ databases">
        <title>Assistant Professor.</title>
        <authorList>
            <person name="Huq M.A."/>
        </authorList>
    </citation>
    <scope>NUCLEOTIDE SEQUENCE [LARGE SCALE GENOMIC DNA]</scope>
    <source>
        <strain evidence="2 3">MAH-29</strain>
    </source>
</reference>
<keyword evidence="1" id="KW-0472">Membrane</keyword>
<sequence>MGNLLYIVGIFFIIGWMIGVFGYNAGGPFHLLLILAFIAILISLFQKKNVH</sequence>
<comment type="caution">
    <text evidence="2">The sequence shown here is derived from an EMBL/GenBank/DDBJ whole genome shotgun (WGS) entry which is preliminary data.</text>
</comment>
<dbReference type="NCBIfam" id="NF033488">
    <property type="entry name" value="lmo0937_fam_TM"/>
    <property type="match status" value="1"/>
</dbReference>
<gene>
    <name evidence="2" type="ORF">J7I42_16475</name>
</gene>